<reference evidence="2" key="1">
    <citation type="submission" date="2017-12" db="EMBL/GenBank/DDBJ databases">
        <authorList>
            <person name="Song Y."/>
        </authorList>
    </citation>
    <scope>NUCLEOTIDE SEQUENCE</scope>
    <source>
        <tissue evidence="2">Antennae</tissue>
    </source>
</reference>
<dbReference type="PANTHER" id="PTHR11857:SF42">
    <property type="entry name" value="GENERAL ODORANT-BINDING PROTEIN 19D-RELATED"/>
    <property type="match status" value="1"/>
</dbReference>
<accession>A0A3G2GRU7</accession>
<dbReference type="GO" id="GO:0007608">
    <property type="term" value="P:sensory perception of smell"/>
    <property type="evidence" value="ECO:0007669"/>
    <property type="project" value="TreeGrafter"/>
</dbReference>
<evidence type="ECO:0000313" key="2">
    <source>
        <dbReference type="EMBL" id="AYN07353.1"/>
    </source>
</evidence>
<organism evidence="2">
    <name type="scientific">Yemma signatus</name>
    <dbReference type="NCBI Taxonomy" id="300820"/>
    <lineage>
        <taxon>Eukaryota</taxon>
        <taxon>Metazoa</taxon>
        <taxon>Ecdysozoa</taxon>
        <taxon>Arthropoda</taxon>
        <taxon>Hexapoda</taxon>
        <taxon>Insecta</taxon>
        <taxon>Pterygota</taxon>
        <taxon>Neoptera</taxon>
        <taxon>Paraneoptera</taxon>
        <taxon>Hemiptera</taxon>
        <taxon>Heteroptera</taxon>
        <taxon>Panheteroptera</taxon>
        <taxon>Pentatomomorpha</taxon>
        <taxon>Lygaeoidea</taxon>
        <taxon>Berytidae</taxon>
        <taxon>Yemma</taxon>
    </lineage>
</organism>
<dbReference type="GO" id="GO:0005615">
    <property type="term" value="C:extracellular space"/>
    <property type="evidence" value="ECO:0007669"/>
    <property type="project" value="TreeGrafter"/>
</dbReference>
<dbReference type="InterPro" id="IPR036728">
    <property type="entry name" value="PBP_GOBP_sf"/>
</dbReference>
<dbReference type="AlphaFoldDB" id="A0A3G2GRU7"/>
<dbReference type="SUPFAM" id="SSF47565">
    <property type="entry name" value="Insect pheromone/odorant-binding proteins"/>
    <property type="match status" value="1"/>
</dbReference>
<proteinExistence type="evidence at transcript level"/>
<evidence type="ECO:0000256" key="1">
    <source>
        <dbReference type="ARBA" id="ARBA00022729"/>
    </source>
</evidence>
<dbReference type="CDD" id="cd23992">
    <property type="entry name" value="PBP_GOBP"/>
    <property type="match status" value="1"/>
</dbReference>
<dbReference type="Pfam" id="PF01395">
    <property type="entry name" value="PBP_GOBP"/>
    <property type="match status" value="1"/>
</dbReference>
<dbReference type="GO" id="GO:0005549">
    <property type="term" value="F:odorant binding"/>
    <property type="evidence" value="ECO:0007669"/>
    <property type="project" value="InterPro"/>
</dbReference>
<protein>
    <submittedName>
        <fullName evidence="2">Odorant-binding protein 12</fullName>
    </submittedName>
</protein>
<keyword evidence="1" id="KW-0732">Signal</keyword>
<dbReference type="SMART" id="SM00708">
    <property type="entry name" value="PhBP"/>
    <property type="match status" value="1"/>
</dbReference>
<gene>
    <name evidence="2" type="primary">OBP12</name>
</gene>
<dbReference type="PANTHER" id="PTHR11857">
    <property type="entry name" value="ODORANT BINDING PROTEIN-RELATED"/>
    <property type="match status" value="1"/>
</dbReference>
<dbReference type="Gene3D" id="1.10.238.20">
    <property type="entry name" value="Pheromone/general odorant binding protein domain"/>
    <property type="match status" value="1"/>
</dbReference>
<sequence>MAGVHAMPNHDEHKDHDKNLHEVIEHCAEQVHANEHAVESLMKFEKLDDSKEAKCLVKCMMDIFEAMDKEGHFDKAKLHEFAQLHYSDHDVLEKVYKIFDHCLAKDHKAEDPCDKAFHFVDCYRAEAEKEKVPKLFN</sequence>
<name>A0A3G2GRU7_9HEMI</name>
<dbReference type="InterPro" id="IPR006170">
    <property type="entry name" value="PBP/GOBP"/>
</dbReference>
<dbReference type="EMBL" id="MG719269">
    <property type="protein sequence ID" value="AYN07353.1"/>
    <property type="molecule type" value="mRNA"/>
</dbReference>